<organism evidence="2 3">
    <name type="scientific">Geodermatophilus telluris</name>
    <dbReference type="NCBI Taxonomy" id="1190417"/>
    <lineage>
        <taxon>Bacteria</taxon>
        <taxon>Bacillati</taxon>
        <taxon>Actinomycetota</taxon>
        <taxon>Actinomycetes</taxon>
        <taxon>Geodermatophilales</taxon>
        <taxon>Geodermatophilaceae</taxon>
        <taxon>Geodermatophilus</taxon>
    </lineage>
</organism>
<reference evidence="3" key="1">
    <citation type="submission" date="2016-10" db="EMBL/GenBank/DDBJ databases">
        <authorList>
            <person name="Varghese N."/>
            <person name="Submissions S."/>
        </authorList>
    </citation>
    <scope>NUCLEOTIDE SEQUENCE [LARGE SCALE GENOMIC DNA]</scope>
    <source>
        <strain evidence="3">DSM 45421</strain>
    </source>
</reference>
<dbReference type="Gene3D" id="2.60.40.650">
    <property type="match status" value="1"/>
</dbReference>
<evidence type="ECO:0000313" key="3">
    <source>
        <dbReference type="Proteomes" id="UP000199416"/>
    </source>
</evidence>
<dbReference type="SUPFAM" id="SSF81296">
    <property type="entry name" value="E set domains"/>
    <property type="match status" value="1"/>
</dbReference>
<dbReference type="InterPro" id="IPR000572">
    <property type="entry name" value="OxRdtase_Mopterin-bd_dom"/>
</dbReference>
<protein>
    <submittedName>
        <fullName evidence="2">DMSO/TMAO reductase YedYZ, molybdopterin-dependent catalytic subunit</fullName>
    </submittedName>
</protein>
<dbReference type="InterPro" id="IPR014756">
    <property type="entry name" value="Ig_E-set"/>
</dbReference>
<dbReference type="OrthoDB" id="9795587at2"/>
<dbReference type="EMBL" id="FMZF01000001">
    <property type="protein sequence ID" value="SDC06403.1"/>
    <property type="molecule type" value="Genomic_DNA"/>
</dbReference>
<evidence type="ECO:0000313" key="2">
    <source>
        <dbReference type="EMBL" id="SDC06403.1"/>
    </source>
</evidence>
<dbReference type="STRING" id="1190417.SAMN05660690_0401"/>
<dbReference type="Gene3D" id="3.90.420.10">
    <property type="entry name" value="Oxidoreductase, molybdopterin-binding domain"/>
    <property type="match status" value="1"/>
</dbReference>
<dbReference type="SUPFAM" id="SSF56524">
    <property type="entry name" value="Oxidoreductase molybdopterin-binding domain"/>
    <property type="match status" value="1"/>
</dbReference>
<dbReference type="GO" id="GO:0043546">
    <property type="term" value="F:molybdopterin cofactor binding"/>
    <property type="evidence" value="ECO:0007669"/>
    <property type="project" value="TreeGrafter"/>
</dbReference>
<dbReference type="Proteomes" id="UP000199416">
    <property type="component" value="Unassembled WGS sequence"/>
</dbReference>
<sequence>MTAHRTPRPRLGLLAGLLAAAAGEVAASATRRGRSPSSGLARGLVDASPAALVDGGVALVGRADKPGLAVLAAGVSGLAAAAGGALAGHRPLLGAAVAAAPHALGSGLALRRGDASARDTAAAAVAGIAVSAAAAAPLRVPPSVVPVATALAAGAVVAVDRTARGRRAADLLDRVALPAPARPLPPLPAAARQPGVAPLLAGPGAFPVIDVTVPEPRVDLDAWRLQVDGAVQEGLVLALDELLSLPLGERDLLLVCVHDPVGGSRVGCARWTGLGLGELLDRAGPTADAGWVVAEAVDGYTNVLPLAAARRAFLAVGMAGRPLPREHGSPARLLVPGRPGQDGNLKWLRRLTVTAEPPLSYWGRRGWRDGTYPVHPASRIDAPAGSSVVEAGPTTVRGHAWAPTVGVDRVQLRVDDGPWSDATLGVDLGPDAWRPWSAPWEATRGRHRLTVRCHTADGRWQDETPATPFPHGVRGLHTTTVQVGGSRPTAAVRRLAGEAATRLGWAARSTAAWRSR</sequence>
<evidence type="ECO:0000259" key="1">
    <source>
        <dbReference type="Pfam" id="PF00174"/>
    </source>
</evidence>
<keyword evidence="3" id="KW-1185">Reference proteome</keyword>
<dbReference type="RefSeq" id="WP_091362728.1">
    <property type="nucleotide sequence ID" value="NZ_FMZF01000001.1"/>
</dbReference>
<dbReference type="GO" id="GO:0020037">
    <property type="term" value="F:heme binding"/>
    <property type="evidence" value="ECO:0007669"/>
    <property type="project" value="TreeGrafter"/>
</dbReference>
<dbReference type="PANTHER" id="PTHR19372">
    <property type="entry name" value="SULFITE REDUCTASE"/>
    <property type="match status" value="1"/>
</dbReference>
<dbReference type="AlphaFoldDB" id="A0A1G6IJ06"/>
<dbReference type="Pfam" id="PF00174">
    <property type="entry name" value="Oxidored_molyb"/>
    <property type="match status" value="1"/>
</dbReference>
<dbReference type="InterPro" id="IPR036374">
    <property type="entry name" value="OxRdtase_Mopterin-bd_sf"/>
</dbReference>
<dbReference type="GO" id="GO:0006790">
    <property type="term" value="P:sulfur compound metabolic process"/>
    <property type="evidence" value="ECO:0007669"/>
    <property type="project" value="TreeGrafter"/>
</dbReference>
<dbReference type="PANTHER" id="PTHR19372:SF7">
    <property type="entry name" value="SULFITE OXIDASE, MITOCHONDRIAL"/>
    <property type="match status" value="1"/>
</dbReference>
<proteinExistence type="predicted"/>
<gene>
    <name evidence="2" type="ORF">SAMN05660690_0401</name>
</gene>
<name>A0A1G6IJ06_9ACTN</name>
<feature type="domain" description="Oxidoreductase molybdopterin-binding" evidence="1">
    <location>
        <begin position="215"/>
        <end position="362"/>
    </location>
</feature>
<accession>A0A1G6IJ06</accession>
<dbReference type="GO" id="GO:0008482">
    <property type="term" value="F:sulfite oxidase activity"/>
    <property type="evidence" value="ECO:0007669"/>
    <property type="project" value="TreeGrafter"/>
</dbReference>
<dbReference type="Pfam" id="PF17957">
    <property type="entry name" value="Big_7"/>
    <property type="match status" value="1"/>
</dbReference>